<dbReference type="AlphaFoldDB" id="A0A1B6F170"/>
<feature type="compositionally biased region" description="Polar residues" evidence="1">
    <location>
        <begin position="219"/>
        <end position="228"/>
    </location>
</feature>
<feature type="region of interest" description="Disordered" evidence="1">
    <location>
        <begin position="209"/>
        <end position="228"/>
    </location>
</feature>
<feature type="compositionally biased region" description="Polar residues" evidence="1">
    <location>
        <begin position="493"/>
        <end position="511"/>
    </location>
</feature>
<feature type="non-terminal residue" evidence="2">
    <location>
        <position position="1"/>
    </location>
</feature>
<accession>A0A1B6F170</accession>
<feature type="compositionally biased region" description="Basic residues" evidence="1">
    <location>
        <begin position="514"/>
        <end position="523"/>
    </location>
</feature>
<evidence type="ECO:0000256" key="1">
    <source>
        <dbReference type="SAM" id="MobiDB-lite"/>
    </source>
</evidence>
<organism evidence="2">
    <name type="scientific">Cuerna arida</name>
    <dbReference type="NCBI Taxonomy" id="1464854"/>
    <lineage>
        <taxon>Eukaryota</taxon>
        <taxon>Metazoa</taxon>
        <taxon>Ecdysozoa</taxon>
        <taxon>Arthropoda</taxon>
        <taxon>Hexapoda</taxon>
        <taxon>Insecta</taxon>
        <taxon>Pterygota</taxon>
        <taxon>Neoptera</taxon>
        <taxon>Paraneoptera</taxon>
        <taxon>Hemiptera</taxon>
        <taxon>Auchenorrhyncha</taxon>
        <taxon>Membracoidea</taxon>
        <taxon>Cicadellidae</taxon>
        <taxon>Cicadellinae</taxon>
        <taxon>Proconiini</taxon>
        <taxon>Cuerna</taxon>
    </lineage>
</organism>
<feature type="compositionally biased region" description="Basic residues" evidence="1">
    <location>
        <begin position="374"/>
        <end position="386"/>
    </location>
</feature>
<evidence type="ECO:0000313" key="2">
    <source>
        <dbReference type="EMBL" id="JAS43935.1"/>
    </source>
</evidence>
<proteinExistence type="predicted"/>
<feature type="region of interest" description="Disordered" evidence="1">
    <location>
        <begin position="631"/>
        <end position="653"/>
    </location>
</feature>
<protein>
    <submittedName>
        <fullName evidence="2">Uncharacterized protein</fullName>
    </submittedName>
</protein>
<sequence>EFFDMFTQELNRVSEESASDSDIAIVDEYIMEPEETSTKPIIKKGNTQGNPTPIQRPTNPIENQGGPPPGHFYNQQVPPRHHLPTMQRMNIPNPNYQHYNQSMPMRGPAMYNQFPPPNQPMPDPRMFNPQVPPDVNYSSGMFNQHVGLNTQLRYPNAPPLKVRSVNVMNSLQPYDDMNRNYTEVSSLDINTPRELVENNENVRCAATMTETDENLEKSPPSSGPQSISKKIVSTPILNLLGLDKQKLKQLKEVLGISRKSAFQKSLMKPNVSVKSSLEQRKDKNAKTKKKRRREKKRLLMQSEKAFKKSLVKQIIDSDSATYTDTRLKRPSHVQSSDEVSSSSTSSESTVNKTESMDRKINVQDGSVSVTFPRACRKVRRRPKKRSRNENSSETSPIIIVKRNIYNPMVISDTKVRAGKKMTQRKKENKQQPALVKSNCGTFTVDGVTASSQSSDSEVVSLEEQSTPNYYLHDLDRIRQHVKSGRNKLSNMFSQHNLSKNVRNVGESGQENVTKKRKRSKVKKLPTEILDTLSSEEDNVPSKRQRSTDSDQADNVPMKKKRRNRRKTRVKSGVSGESYVPCVTGGATQFGLSRLDKTAVHTLQAAQFRTDQLYGASVKRITTADLMKTKSKQKFNESVQRKKRIRRVAKPESE</sequence>
<feature type="region of interest" description="Disordered" evidence="1">
    <location>
        <begin position="267"/>
        <end position="295"/>
    </location>
</feature>
<name>A0A1B6F170_9HEMI</name>
<feature type="compositionally biased region" description="Basic residues" evidence="1">
    <location>
        <begin position="557"/>
        <end position="569"/>
    </location>
</feature>
<feature type="compositionally biased region" description="Polar residues" evidence="1">
    <location>
        <begin position="45"/>
        <end position="62"/>
    </location>
</feature>
<feature type="compositionally biased region" description="Low complexity" evidence="1">
    <location>
        <begin position="332"/>
        <end position="353"/>
    </location>
</feature>
<gene>
    <name evidence="2" type="ORF">g.34421</name>
</gene>
<feature type="region of interest" description="Disordered" evidence="1">
    <location>
        <begin position="493"/>
        <end position="573"/>
    </location>
</feature>
<feature type="compositionally biased region" description="Basic residues" evidence="1">
    <location>
        <begin position="286"/>
        <end position="295"/>
    </location>
</feature>
<dbReference type="EMBL" id="GECZ01025834">
    <property type="protein sequence ID" value="JAS43935.1"/>
    <property type="molecule type" value="Transcribed_RNA"/>
</dbReference>
<feature type="region of interest" description="Disordered" evidence="1">
    <location>
        <begin position="40"/>
        <end position="73"/>
    </location>
</feature>
<reference evidence="2" key="1">
    <citation type="submission" date="2015-11" db="EMBL/GenBank/DDBJ databases">
        <title>De novo transcriptome assembly of four potential Pierce s Disease insect vectors from Arizona vineyards.</title>
        <authorList>
            <person name="Tassone E.E."/>
        </authorList>
    </citation>
    <scope>NUCLEOTIDE SEQUENCE</scope>
</reference>
<feature type="region of interest" description="Disordered" evidence="1">
    <location>
        <begin position="325"/>
        <end position="395"/>
    </location>
</feature>